<feature type="compositionally biased region" description="Basic and acidic residues" evidence="1">
    <location>
        <begin position="41"/>
        <end position="63"/>
    </location>
</feature>
<sequence>MCLPASTTKSSSSFDGKNYVEEHREKVTDADGMTHQTARRRLGDRWYHAESTTDKDGKTTSRETWHNVPEDQTVQFKAEWTQQHYQKYPLTHDDKQENKQ</sequence>
<evidence type="ECO:0000313" key="2">
    <source>
        <dbReference type="EMBL" id="KAK8870671.1"/>
    </source>
</evidence>
<name>A0ABR2IZD8_9EUKA</name>
<dbReference type="EMBL" id="JAPFFF010000014">
    <property type="protein sequence ID" value="KAK8870671.1"/>
    <property type="molecule type" value="Genomic_DNA"/>
</dbReference>
<dbReference type="Proteomes" id="UP001470230">
    <property type="component" value="Unassembled WGS sequence"/>
</dbReference>
<organism evidence="2 3">
    <name type="scientific">Tritrichomonas musculus</name>
    <dbReference type="NCBI Taxonomy" id="1915356"/>
    <lineage>
        <taxon>Eukaryota</taxon>
        <taxon>Metamonada</taxon>
        <taxon>Parabasalia</taxon>
        <taxon>Tritrichomonadida</taxon>
        <taxon>Tritrichomonadidae</taxon>
        <taxon>Tritrichomonas</taxon>
    </lineage>
</organism>
<protein>
    <submittedName>
        <fullName evidence="2">Uncharacterized protein</fullName>
    </submittedName>
</protein>
<keyword evidence="3" id="KW-1185">Reference proteome</keyword>
<evidence type="ECO:0000256" key="1">
    <source>
        <dbReference type="SAM" id="MobiDB-lite"/>
    </source>
</evidence>
<comment type="caution">
    <text evidence="2">The sequence shown here is derived from an EMBL/GenBank/DDBJ whole genome shotgun (WGS) entry which is preliminary data.</text>
</comment>
<evidence type="ECO:0000313" key="3">
    <source>
        <dbReference type="Proteomes" id="UP001470230"/>
    </source>
</evidence>
<accession>A0ABR2IZD8</accession>
<gene>
    <name evidence="2" type="ORF">M9Y10_008558</name>
</gene>
<proteinExistence type="predicted"/>
<feature type="region of interest" description="Disordered" evidence="1">
    <location>
        <begin position="23"/>
        <end position="63"/>
    </location>
</feature>
<reference evidence="2 3" key="1">
    <citation type="submission" date="2024-04" db="EMBL/GenBank/DDBJ databases">
        <title>Tritrichomonas musculus Genome.</title>
        <authorList>
            <person name="Alves-Ferreira E."/>
            <person name="Grigg M."/>
            <person name="Lorenzi H."/>
            <person name="Galac M."/>
        </authorList>
    </citation>
    <scope>NUCLEOTIDE SEQUENCE [LARGE SCALE GENOMIC DNA]</scope>
    <source>
        <strain evidence="2 3">EAF2021</strain>
    </source>
</reference>